<dbReference type="InterPro" id="IPR057590">
    <property type="entry name" value="PH_RDR1/2-like"/>
</dbReference>
<evidence type="ECO:0000256" key="1">
    <source>
        <dbReference type="PROSITE-ProRule" id="PRU00176"/>
    </source>
</evidence>
<keyword evidence="4" id="KW-1185">Reference proteome</keyword>
<dbReference type="AlphaFoldDB" id="A0AAD6P0H7"/>
<dbReference type="CDD" id="cd00590">
    <property type="entry name" value="RRM_SF"/>
    <property type="match status" value="1"/>
</dbReference>
<dbReference type="Proteomes" id="UP001162972">
    <property type="component" value="Chromosome 15Z"/>
</dbReference>
<dbReference type="SUPFAM" id="SSF54928">
    <property type="entry name" value="RNA-binding domain, RBD"/>
    <property type="match status" value="1"/>
</dbReference>
<keyword evidence="1" id="KW-0694">RNA-binding</keyword>
<dbReference type="Gene3D" id="3.30.70.330">
    <property type="match status" value="1"/>
</dbReference>
<dbReference type="InterPro" id="IPR058763">
    <property type="entry name" value="RRM_RDR1/2-like"/>
</dbReference>
<gene>
    <name evidence="3" type="ORF">OIU84_008321</name>
</gene>
<dbReference type="InterPro" id="IPR035979">
    <property type="entry name" value="RBD_domain_sf"/>
</dbReference>
<reference evidence="3 4" key="1">
    <citation type="journal article" date="2023" name="Int. J. Mol. Sci.">
        <title>De Novo Assembly and Annotation of 11 Diverse Shrub Willow (Salix) Genomes Reveals Novel Gene Organization in Sex-Linked Regions.</title>
        <authorList>
            <person name="Hyden B."/>
            <person name="Feng K."/>
            <person name="Yates T.B."/>
            <person name="Jawdy S."/>
            <person name="Cereghino C."/>
            <person name="Smart L.B."/>
            <person name="Muchero W."/>
        </authorList>
    </citation>
    <scope>NUCLEOTIDE SEQUENCE [LARGE SCALE GENOMIC DNA]</scope>
    <source>
        <tissue evidence="3">Shoot tip</tissue>
    </source>
</reference>
<proteinExistence type="predicted"/>
<dbReference type="EMBL" id="JAPFFJ010000014">
    <property type="protein sequence ID" value="KAJ6411718.1"/>
    <property type="molecule type" value="Genomic_DNA"/>
</dbReference>
<organism evidence="3 4">
    <name type="scientific">Salix udensis</name>
    <dbReference type="NCBI Taxonomy" id="889485"/>
    <lineage>
        <taxon>Eukaryota</taxon>
        <taxon>Viridiplantae</taxon>
        <taxon>Streptophyta</taxon>
        <taxon>Embryophyta</taxon>
        <taxon>Tracheophyta</taxon>
        <taxon>Spermatophyta</taxon>
        <taxon>Magnoliopsida</taxon>
        <taxon>eudicotyledons</taxon>
        <taxon>Gunneridae</taxon>
        <taxon>Pentapetalae</taxon>
        <taxon>rosids</taxon>
        <taxon>fabids</taxon>
        <taxon>Malpighiales</taxon>
        <taxon>Salicaceae</taxon>
        <taxon>Saliceae</taxon>
        <taxon>Salix</taxon>
    </lineage>
</organism>
<dbReference type="InterPro" id="IPR012677">
    <property type="entry name" value="Nucleotide-bd_a/b_plait_sf"/>
</dbReference>
<dbReference type="PROSITE" id="PS50102">
    <property type="entry name" value="RRM"/>
    <property type="match status" value="1"/>
</dbReference>
<accession>A0AAD6P0H7</accession>
<feature type="domain" description="RRM" evidence="2">
    <location>
        <begin position="8"/>
        <end position="91"/>
    </location>
</feature>
<sequence>MEVVAERPSVRVTNIPQTITAKELLQYLVAQLGKDSVFAIEISTVRKNWNSRGFGRVQFDSLEVKHEAYSLSLQNKLVLKSQNLKLSETYDDIIPRPFEEQNRLENGVLYVGFMKKETTLCVLEYWEGVRGWVMPERRRIEFWIRVGQEFRYKLVVEFEDILEAVGYPLDGDKVNAVVLKVFNNIIAIPWVLFGL</sequence>
<dbReference type="Pfam" id="PF26250">
    <property type="entry name" value="RRM_RdRP1_2"/>
    <property type="match status" value="1"/>
</dbReference>
<protein>
    <recommendedName>
        <fullName evidence="2">RRM domain-containing protein</fullName>
    </recommendedName>
</protein>
<evidence type="ECO:0000259" key="2">
    <source>
        <dbReference type="PROSITE" id="PS50102"/>
    </source>
</evidence>
<name>A0AAD6P0H7_9ROSI</name>
<dbReference type="Pfam" id="PF24823">
    <property type="entry name" value="PH_RDR2"/>
    <property type="match status" value="1"/>
</dbReference>
<comment type="caution">
    <text evidence="3">The sequence shown here is derived from an EMBL/GenBank/DDBJ whole genome shotgun (WGS) entry which is preliminary data.</text>
</comment>
<evidence type="ECO:0000313" key="3">
    <source>
        <dbReference type="EMBL" id="KAJ6411718.1"/>
    </source>
</evidence>
<dbReference type="InterPro" id="IPR000504">
    <property type="entry name" value="RRM_dom"/>
</dbReference>
<evidence type="ECO:0000313" key="4">
    <source>
        <dbReference type="Proteomes" id="UP001162972"/>
    </source>
</evidence>
<dbReference type="GO" id="GO:0003723">
    <property type="term" value="F:RNA binding"/>
    <property type="evidence" value="ECO:0007669"/>
    <property type="project" value="UniProtKB-UniRule"/>
</dbReference>